<dbReference type="EMBL" id="JANPWZ010000558">
    <property type="protein sequence ID" value="KAJ3575211.1"/>
    <property type="molecule type" value="Genomic_DNA"/>
</dbReference>
<feature type="domain" description="Protein kinase" evidence="1">
    <location>
        <begin position="167"/>
        <end position="441"/>
    </location>
</feature>
<evidence type="ECO:0000259" key="1">
    <source>
        <dbReference type="PROSITE" id="PS50011"/>
    </source>
</evidence>
<name>A0A9W8NGY7_9PEZI</name>
<gene>
    <name evidence="2" type="ORF">NPX13_g4114</name>
</gene>
<dbReference type="GO" id="GO:0004672">
    <property type="term" value="F:protein kinase activity"/>
    <property type="evidence" value="ECO:0007669"/>
    <property type="project" value="InterPro"/>
</dbReference>
<protein>
    <recommendedName>
        <fullName evidence="1">Protein kinase domain-containing protein</fullName>
    </recommendedName>
</protein>
<dbReference type="InterPro" id="IPR011009">
    <property type="entry name" value="Kinase-like_dom_sf"/>
</dbReference>
<comment type="caution">
    <text evidence="2">The sequence shown here is derived from an EMBL/GenBank/DDBJ whole genome shotgun (WGS) entry which is preliminary data.</text>
</comment>
<dbReference type="GO" id="GO:0005524">
    <property type="term" value="F:ATP binding"/>
    <property type="evidence" value="ECO:0007669"/>
    <property type="project" value="InterPro"/>
</dbReference>
<dbReference type="PROSITE" id="PS50011">
    <property type="entry name" value="PROTEIN_KINASE_DOM"/>
    <property type="match status" value="1"/>
</dbReference>
<keyword evidence="3" id="KW-1185">Reference proteome</keyword>
<accession>A0A9W8NGY7</accession>
<dbReference type="InterPro" id="IPR000719">
    <property type="entry name" value="Prot_kinase_dom"/>
</dbReference>
<sequence length="441" mass="49290">MVFGPAAYVRMGRTATEYALFRIIFNRNTSADIEFAKIARPTYLRADDVASTILISRLFYFAAGNQGVGLGGELCIKYVPSKVLSIASFEMDGIYVAGSDWGPYDGADIVFFMHHKRIVVSFFPTHKPLGDKKEDEADQRESPLEDSLIRQISADAGDGDELWDDVLETVLEVGKSIFAEVAPLGKSVPQSAKRNLHNILYPQTFYYRLLTTDGNPTIIPISADESYINHTPNFDYYEDELLEIDEDLPKYSTHKLSIEKSLLVSGGAHLVGRISVDGNEMLCKAWGTGDVSRNMEQEISRLYRIRKASLQGHNLMHIPSLLGYVEHSEADCVIGLLREWIPGTPLKDISISTTPESKRQKWASQISSTVHQLHKLGLVWGDGKPHNIIIDEKEDAWLIDFGGGWTNKWVPEELADTPEGDEHALKKILEYLQCAAQDVEG</sequence>
<organism evidence="2 3">
    <name type="scientific">Xylaria arbuscula</name>
    <dbReference type="NCBI Taxonomy" id="114810"/>
    <lineage>
        <taxon>Eukaryota</taxon>
        <taxon>Fungi</taxon>
        <taxon>Dikarya</taxon>
        <taxon>Ascomycota</taxon>
        <taxon>Pezizomycotina</taxon>
        <taxon>Sordariomycetes</taxon>
        <taxon>Xylariomycetidae</taxon>
        <taxon>Xylariales</taxon>
        <taxon>Xylariaceae</taxon>
        <taxon>Xylaria</taxon>
    </lineage>
</organism>
<dbReference type="SUPFAM" id="SSF56112">
    <property type="entry name" value="Protein kinase-like (PK-like)"/>
    <property type="match status" value="1"/>
</dbReference>
<dbReference type="VEuPathDB" id="FungiDB:F4678DRAFT_485014"/>
<dbReference type="Gene3D" id="1.10.510.10">
    <property type="entry name" value="Transferase(Phosphotransferase) domain 1"/>
    <property type="match status" value="1"/>
</dbReference>
<evidence type="ECO:0000313" key="3">
    <source>
        <dbReference type="Proteomes" id="UP001148614"/>
    </source>
</evidence>
<dbReference type="Pfam" id="PF00069">
    <property type="entry name" value="Pkinase"/>
    <property type="match status" value="1"/>
</dbReference>
<proteinExistence type="predicted"/>
<dbReference type="AlphaFoldDB" id="A0A9W8NGY7"/>
<evidence type="ECO:0000313" key="2">
    <source>
        <dbReference type="EMBL" id="KAJ3575211.1"/>
    </source>
</evidence>
<reference evidence="2" key="1">
    <citation type="submission" date="2022-07" db="EMBL/GenBank/DDBJ databases">
        <title>Genome Sequence of Xylaria arbuscula.</title>
        <authorList>
            <person name="Buettner E."/>
        </authorList>
    </citation>
    <scope>NUCLEOTIDE SEQUENCE</scope>
    <source>
        <strain evidence="2">VT107</strain>
    </source>
</reference>
<dbReference type="Proteomes" id="UP001148614">
    <property type="component" value="Unassembled WGS sequence"/>
</dbReference>